<comment type="caution">
    <text evidence="2">The sequence shown here is derived from an EMBL/GenBank/DDBJ whole genome shotgun (WGS) entry which is preliminary data.</text>
</comment>
<organism evidence="2 3">
    <name type="scientific">Desmophyllum pertusum</name>
    <dbReference type="NCBI Taxonomy" id="174260"/>
    <lineage>
        <taxon>Eukaryota</taxon>
        <taxon>Metazoa</taxon>
        <taxon>Cnidaria</taxon>
        <taxon>Anthozoa</taxon>
        <taxon>Hexacorallia</taxon>
        <taxon>Scleractinia</taxon>
        <taxon>Caryophylliina</taxon>
        <taxon>Caryophylliidae</taxon>
        <taxon>Desmophyllum</taxon>
    </lineage>
</organism>
<feature type="domain" description="Amine oxidase" evidence="1">
    <location>
        <begin position="27"/>
        <end position="313"/>
    </location>
</feature>
<evidence type="ECO:0000313" key="3">
    <source>
        <dbReference type="Proteomes" id="UP001163046"/>
    </source>
</evidence>
<proteinExistence type="predicted"/>
<sequence>MTCSQMLDYLLKREHVAQIHNFATFETFQHHFLTPEGSRFYFDVFGYDGDLKGSPEGVVEYYEQLSALSGKEIRPLKGMSAFVEALAKSAKSLGAKIYAGGDYKILSINKQANLFVVKTPKHEVKVGKLVIAAPPGSFGNVSGKVAERIQREHAFQSILPRPAFKGAAVYRRAWWEDILNEKDKLYPMERFLSNSDCLGWTLPHSASRVLQGWLVREKWGEILKLPKQVMDGEIHRALEYKFNRKIPKPLSTVYQYWNEGAWYLQKPGSRISMKQVTDWAKRPFPGEQIYVVGSAYHPYRGYSEGAIISANNALNNGWQIPIPRPPQQWQRTHVPKSFAELDWRNIR</sequence>
<dbReference type="InterPro" id="IPR002937">
    <property type="entry name" value="Amino_oxidase"/>
</dbReference>
<evidence type="ECO:0000313" key="2">
    <source>
        <dbReference type="EMBL" id="KAJ7393502.1"/>
    </source>
</evidence>
<protein>
    <recommendedName>
        <fullName evidence="1">Amine oxidase domain-containing protein</fullName>
    </recommendedName>
</protein>
<dbReference type="Gene3D" id="3.50.50.60">
    <property type="entry name" value="FAD/NAD(P)-binding domain"/>
    <property type="match status" value="1"/>
</dbReference>
<dbReference type="Pfam" id="PF01593">
    <property type="entry name" value="Amino_oxidase"/>
    <property type="match status" value="1"/>
</dbReference>
<dbReference type="EMBL" id="MU825398">
    <property type="protein sequence ID" value="KAJ7393502.1"/>
    <property type="molecule type" value="Genomic_DNA"/>
</dbReference>
<dbReference type="GO" id="GO:0016491">
    <property type="term" value="F:oxidoreductase activity"/>
    <property type="evidence" value="ECO:0007669"/>
    <property type="project" value="InterPro"/>
</dbReference>
<name>A0A9X0A4Z5_9CNID</name>
<gene>
    <name evidence="2" type="ORF">OS493_006485</name>
</gene>
<accession>A0A9X0A4Z5</accession>
<dbReference type="AlphaFoldDB" id="A0A9X0A4Z5"/>
<dbReference type="OrthoDB" id="5962290at2759"/>
<evidence type="ECO:0000259" key="1">
    <source>
        <dbReference type="Pfam" id="PF01593"/>
    </source>
</evidence>
<dbReference type="InterPro" id="IPR036188">
    <property type="entry name" value="FAD/NAD-bd_sf"/>
</dbReference>
<reference evidence="2" key="1">
    <citation type="submission" date="2023-01" db="EMBL/GenBank/DDBJ databases">
        <title>Genome assembly of the deep-sea coral Lophelia pertusa.</title>
        <authorList>
            <person name="Herrera S."/>
            <person name="Cordes E."/>
        </authorList>
    </citation>
    <scope>NUCLEOTIDE SEQUENCE</scope>
    <source>
        <strain evidence="2">USNM1676648</strain>
        <tissue evidence="2">Polyp</tissue>
    </source>
</reference>
<dbReference type="Proteomes" id="UP001163046">
    <property type="component" value="Unassembled WGS sequence"/>
</dbReference>
<dbReference type="SUPFAM" id="SSF51905">
    <property type="entry name" value="FAD/NAD(P)-binding domain"/>
    <property type="match status" value="1"/>
</dbReference>
<keyword evidence="3" id="KW-1185">Reference proteome</keyword>